<proteinExistence type="predicted"/>
<dbReference type="InterPro" id="IPR017748">
    <property type="entry name" value="TagF"/>
</dbReference>
<dbReference type="PROSITE" id="PS51746">
    <property type="entry name" value="PPM_2"/>
    <property type="match status" value="1"/>
</dbReference>
<dbReference type="Gene3D" id="3.40.1730.10">
    <property type="entry name" value="pa0076 domain"/>
    <property type="match status" value="1"/>
</dbReference>
<protein>
    <submittedName>
        <fullName evidence="2">Type VI secretion system-associated protein TagF</fullName>
    </submittedName>
</protein>
<feature type="domain" description="PPM-type phosphatase" evidence="1">
    <location>
        <begin position="287"/>
        <end position="516"/>
    </location>
</feature>
<dbReference type="Pfam" id="PF13672">
    <property type="entry name" value="PP2C_2"/>
    <property type="match status" value="1"/>
</dbReference>
<dbReference type="PANTHER" id="PTHR47992">
    <property type="entry name" value="PROTEIN PHOSPHATASE"/>
    <property type="match status" value="1"/>
</dbReference>
<dbReference type="InterPro" id="IPR015655">
    <property type="entry name" value="PP2C"/>
</dbReference>
<name>A0AAU7NSI9_9GAMM</name>
<dbReference type="KEGG" id="mech:Q9L42_016410"/>
<accession>A0AAU7NSI9</accession>
<dbReference type="Pfam" id="PF09867">
    <property type="entry name" value="TagF_N"/>
    <property type="match status" value="1"/>
</dbReference>
<sequence>MSEQNLTESSVSAPGFYGKLPVLGDFVSRRIGHDFIAGWDHWMQSALACSKEALGEQWLECYLTSPIWRFLLSPGICGNQAWAGVVMPSVDRVGRYFPLTIAVAVEDIADLMLFTPAAEAWYVEIENIALSALEQDLTADEIDRRLIRVDSRCWRDKSVISLEDDNHAGQATGKMACFIQSQSAEPSLNDNLAGLNNCLINHCLLGYSLWHTRGSETIKAGMLMCEGLPPVHAYAGLLSGHMSNRGWNLQKKLIAVQAESRPMMEASPADDVLLTEPLGEQKTLVWRSQSAINRGKRRKLNEDALLDRPDKGLWVVADGMGGHQAGEVASHMIVEAMAEEQPGYDLEQSVERTMACLRQVNARLRQLAQSRYGDQIIGSTVVALIAGGDRLACIWAGDSRLYRLRERHLQQLTVDHSEDATPLAALSAGDMQSLKSNNVITRAVGAFDELELDCEYLSSRPGDKYLLCSDGVDKELSPVEIERILNQDNEDDAEALMGEVLARQARDNISIIVVEVSGKDSCLFQL</sequence>
<dbReference type="SMART" id="SM00331">
    <property type="entry name" value="PP2C_SIG"/>
    <property type="match status" value="1"/>
</dbReference>
<dbReference type="SUPFAM" id="SSF81606">
    <property type="entry name" value="PP2C-like"/>
    <property type="match status" value="1"/>
</dbReference>
<dbReference type="InterPro" id="IPR038225">
    <property type="entry name" value="TagF_sf"/>
</dbReference>
<evidence type="ECO:0000313" key="2">
    <source>
        <dbReference type="EMBL" id="XBS19922.1"/>
    </source>
</evidence>
<dbReference type="SMART" id="SM00332">
    <property type="entry name" value="PP2Cc"/>
    <property type="match status" value="1"/>
</dbReference>
<reference evidence="2 3" key="1">
    <citation type="journal article" date="2024" name="Microbiology">
        <title>Methylomarinum rosea sp. nov., a novel halophilic methanotrophic bacterium from the hypersaline Lake Elton.</title>
        <authorList>
            <person name="Suleimanov R.Z."/>
            <person name="Oshkin I.Y."/>
            <person name="Danilova O.V."/>
            <person name="Suzina N.E."/>
            <person name="Dedysh S.N."/>
        </authorList>
    </citation>
    <scope>NUCLEOTIDE SEQUENCE [LARGE SCALE GENOMIC DNA]</scope>
    <source>
        <strain evidence="2 3">Ch1-1</strain>
    </source>
</reference>
<dbReference type="Proteomes" id="UP001225378">
    <property type="component" value="Chromosome"/>
</dbReference>
<dbReference type="AlphaFoldDB" id="A0AAU7NSI9"/>
<organism evidence="2 3">
    <name type="scientific">Methylomarinum roseum</name>
    <dbReference type="NCBI Taxonomy" id="3067653"/>
    <lineage>
        <taxon>Bacteria</taxon>
        <taxon>Pseudomonadati</taxon>
        <taxon>Pseudomonadota</taxon>
        <taxon>Gammaproteobacteria</taxon>
        <taxon>Methylococcales</taxon>
        <taxon>Methylococcaceae</taxon>
        <taxon>Methylomarinum</taxon>
    </lineage>
</organism>
<dbReference type="RefSeq" id="WP_349431425.1">
    <property type="nucleotide sequence ID" value="NZ_CP157743.1"/>
</dbReference>
<dbReference type="EMBL" id="CP157743">
    <property type="protein sequence ID" value="XBS19922.1"/>
    <property type="molecule type" value="Genomic_DNA"/>
</dbReference>
<evidence type="ECO:0000313" key="3">
    <source>
        <dbReference type="Proteomes" id="UP001225378"/>
    </source>
</evidence>
<dbReference type="NCBIfam" id="TIGR03373">
    <property type="entry name" value="VI_minor_4"/>
    <property type="match status" value="1"/>
</dbReference>
<gene>
    <name evidence="2" type="primary">tagF</name>
    <name evidence="2" type="ORF">Q9L42_016410</name>
</gene>
<dbReference type="GO" id="GO:0004722">
    <property type="term" value="F:protein serine/threonine phosphatase activity"/>
    <property type="evidence" value="ECO:0007669"/>
    <property type="project" value="InterPro"/>
</dbReference>
<evidence type="ECO:0000259" key="1">
    <source>
        <dbReference type="PROSITE" id="PS51746"/>
    </source>
</evidence>
<keyword evidence="3" id="KW-1185">Reference proteome</keyword>
<dbReference type="InterPro" id="IPR036457">
    <property type="entry name" value="PPM-type-like_dom_sf"/>
</dbReference>
<dbReference type="InterPro" id="IPR001932">
    <property type="entry name" value="PPM-type_phosphatase-like_dom"/>
</dbReference>
<dbReference type="Gene3D" id="3.60.40.10">
    <property type="entry name" value="PPM-type phosphatase domain"/>
    <property type="match status" value="1"/>
</dbReference>
<dbReference type="CDD" id="cd00143">
    <property type="entry name" value="PP2Cc"/>
    <property type="match status" value="1"/>
</dbReference>